<gene>
    <name evidence="1" type="ORF">DGAL_LOCUS8490</name>
</gene>
<evidence type="ECO:0000313" key="2">
    <source>
        <dbReference type="Proteomes" id="UP000789390"/>
    </source>
</evidence>
<name>A0A8J2RLM7_9CRUS</name>
<dbReference type="AlphaFoldDB" id="A0A8J2RLM7"/>
<dbReference type="OrthoDB" id="10480903at2759"/>
<sequence>MQSVHSLPSKNFQNFTTNPSYPVKEILHQKMLQLMGVGSGTEINVKQHVVTEVDPGKKSFEQLVIQKIILKVG</sequence>
<dbReference type="EMBL" id="CAKKLH010000190">
    <property type="protein sequence ID" value="CAH0105466.1"/>
    <property type="molecule type" value="Genomic_DNA"/>
</dbReference>
<proteinExistence type="predicted"/>
<keyword evidence="2" id="KW-1185">Reference proteome</keyword>
<organism evidence="1 2">
    <name type="scientific">Daphnia galeata</name>
    <dbReference type="NCBI Taxonomy" id="27404"/>
    <lineage>
        <taxon>Eukaryota</taxon>
        <taxon>Metazoa</taxon>
        <taxon>Ecdysozoa</taxon>
        <taxon>Arthropoda</taxon>
        <taxon>Crustacea</taxon>
        <taxon>Branchiopoda</taxon>
        <taxon>Diplostraca</taxon>
        <taxon>Cladocera</taxon>
        <taxon>Anomopoda</taxon>
        <taxon>Daphniidae</taxon>
        <taxon>Daphnia</taxon>
    </lineage>
</organism>
<comment type="caution">
    <text evidence="1">The sequence shown here is derived from an EMBL/GenBank/DDBJ whole genome shotgun (WGS) entry which is preliminary data.</text>
</comment>
<reference evidence="1" key="1">
    <citation type="submission" date="2021-11" db="EMBL/GenBank/DDBJ databases">
        <authorList>
            <person name="Schell T."/>
        </authorList>
    </citation>
    <scope>NUCLEOTIDE SEQUENCE</scope>
    <source>
        <strain evidence="1">M5</strain>
    </source>
</reference>
<dbReference type="Proteomes" id="UP000789390">
    <property type="component" value="Unassembled WGS sequence"/>
</dbReference>
<evidence type="ECO:0000313" key="1">
    <source>
        <dbReference type="EMBL" id="CAH0105466.1"/>
    </source>
</evidence>
<protein>
    <submittedName>
        <fullName evidence="1">Uncharacterized protein</fullName>
    </submittedName>
</protein>
<accession>A0A8J2RLM7</accession>